<name>A0A0U1D3K1_9MYCO</name>
<dbReference type="Proteomes" id="UP000199601">
    <property type="component" value="Unassembled WGS sequence"/>
</dbReference>
<accession>A0A0U1D3K1</accession>
<organism evidence="2 3">
    <name type="scientific">Mycobacterium europaeum</name>
    <dbReference type="NCBI Taxonomy" id="761804"/>
    <lineage>
        <taxon>Bacteria</taxon>
        <taxon>Bacillati</taxon>
        <taxon>Actinomycetota</taxon>
        <taxon>Actinomycetes</taxon>
        <taxon>Mycobacteriales</taxon>
        <taxon>Mycobacteriaceae</taxon>
        <taxon>Mycobacterium</taxon>
        <taxon>Mycobacterium simiae complex</taxon>
    </lineage>
</organism>
<proteinExistence type="predicted"/>
<sequence>MGGRGPRPKDLDRLAGHGAAKARAKGLRVIRAEPVEQPKLPPLMQAWIDSDGRERSKRIAWPAQTKKWWQMWADSPLSDDFTSTDWSELLDTARLHAEYWRGNLKVAAELRLRVAKFGATPEDRARLRIQFAVAENAENRPASVGSVPANADQPAGRPRRAPIRHLLDSNDGYPRLVGAVEVRDGDV</sequence>
<evidence type="ECO:0000313" key="2">
    <source>
        <dbReference type="EMBL" id="CQD07411.1"/>
    </source>
</evidence>
<evidence type="ECO:0000256" key="1">
    <source>
        <dbReference type="SAM" id="MobiDB-lite"/>
    </source>
</evidence>
<gene>
    <name evidence="2" type="ORF">BN000_01480</name>
</gene>
<reference evidence="3" key="1">
    <citation type="submission" date="2015-03" db="EMBL/GenBank/DDBJ databases">
        <authorList>
            <person name="Urmite Genomes"/>
        </authorList>
    </citation>
    <scope>NUCLEOTIDE SEQUENCE [LARGE SCALE GENOMIC DNA]</scope>
    <source>
        <strain evidence="3">CSUR P1344</strain>
    </source>
</reference>
<keyword evidence="3" id="KW-1185">Reference proteome</keyword>
<dbReference type="AlphaFoldDB" id="A0A0U1D3K1"/>
<feature type="region of interest" description="Disordered" evidence="1">
    <location>
        <begin position="139"/>
        <end position="171"/>
    </location>
</feature>
<dbReference type="InterPro" id="IPR057972">
    <property type="entry name" value="Terminase_7"/>
</dbReference>
<dbReference type="EMBL" id="CTEC01000001">
    <property type="protein sequence ID" value="CQD07411.1"/>
    <property type="molecule type" value="Genomic_DNA"/>
</dbReference>
<evidence type="ECO:0000313" key="3">
    <source>
        <dbReference type="Proteomes" id="UP000199601"/>
    </source>
</evidence>
<protein>
    <submittedName>
        <fullName evidence="2">Bacteriophage protein</fullName>
    </submittedName>
</protein>
<dbReference type="Pfam" id="PF25673">
    <property type="entry name" value="Terminase_7"/>
    <property type="match status" value="1"/>
</dbReference>